<dbReference type="RefSeq" id="XP_039141299.1">
    <property type="nucleotide sequence ID" value="XM_039285365.1"/>
</dbReference>
<dbReference type="Pfam" id="PF14547">
    <property type="entry name" value="Hydrophob_seed"/>
    <property type="match status" value="1"/>
</dbReference>
<dbReference type="PANTHER" id="PTHR31731">
    <property type="match status" value="1"/>
</dbReference>
<dbReference type="Proteomes" id="UP001515500">
    <property type="component" value="Chromosome 16"/>
</dbReference>
<protein>
    <submittedName>
        <fullName evidence="3">14 kDa proline-rich protein DC2.15-like</fullName>
    </submittedName>
</protein>
<evidence type="ECO:0000313" key="3">
    <source>
        <dbReference type="RefSeq" id="XP_039141299.1"/>
    </source>
</evidence>
<evidence type="ECO:0000259" key="1">
    <source>
        <dbReference type="Pfam" id="PF14547"/>
    </source>
</evidence>
<dbReference type="Gene3D" id="1.10.110.10">
    <property type="entry name" value="Plant lipid-transfer and hydrophobic proteins"/>
    <property type="match status" value="1"/>
</dbReference>
<dbReference type="SUPFAM" id="SSF47699">
    <property type="entry name" value="Bifunctional inhibitor/lipid-transfer protein/seed storage 2S albumin"/>
    <property type="match status" value="1"/>
</dbReference>
<sequence length="186" mass="19767">MVWRSPELGMGGMANLNARAWLRHGDERQMRSVATGGVSDSPVIPPFTVASPSPPRSSYNGGCERHPFVVSSSSSTFSSSPLGLAIPVVTPAASPPSGGQCPPLGACVTLVDYIREYTKLERPPIEPCCSLIKGLLNHEVAECLCAELKVNVEESIIIDFDDDLQLVFDNCGMQAPPGFHCSIGPV</sequence>
<accession>A0AB40CTA8</accession>
<keyword evidence="2" id="KW-1185">Reference proteome</keyword>
<proteinExistence type="predicted"/>
<gene>
    <name evidence="3" type="primary">LOC120278628</name>
</gene>
<organism evidence="2 3">
    <name type="scientific">Dioscorea cayennensis subsp. rotundata</name>
    <name type="common">White Guinea yam</name>
    <name type="synonym">Dioscorea rotundata</name>
    <dbReference type="NCBI Taxonomy" id="55577"/>
    <lineage>
        <taxon>Eukaryota</taxon>
        <taxon>Viridiplantae</taxon>
        <taxon>Streptophyta</taxon>
        <taxon>Embryophyta</taxon>
        <taxon>Tracheophyta</taxon>
        <taxon>Spermatophyta</taxon>
        <taxon>Magnoliopsida</taxon>
        <taxon>Liliopsida</taxon>
        <taxon>Dioscoreales</taxon>
        <taxon>Dioscoreaceae</taxon>
        <taxon>Dioscorea</taxon>
    </lineage>
</organism>
<dbReference type="AlphaFoldDB" id="A0AB40CTA8"/>
<dbReference type="InterPro" id="IPR027923">
    <property type="entry name" value="Hydrophob_seed_dom"/>
</dbReference>
<name>A0AB40CTA8_DIOCR</name>
<reference evidence="3" key="1">
    <citation type="submission" date="2025-08" db="UniProtKB">
        <authorList>
            <consortium name="RefSeq"/>
        </authorList>
    </citation>
    <scope>IDENTIFICATION</scope>
</reference>
<evidence type="ECO:0000313" key="2">
    <source>
        <dbReference type="Proteomes" id="UP001515500"/>
    </source>
</evidence>
<dbReference type="GeneID" id="120278628"/>
<feature type="domain" description="Hydrophobic seed protein" evidence="1">
    <location>
        <begin position="104"/>
        <end position="182"/>
    </location>
</feature>
<dbReference type="InterPro" id="IPR051636">
    <property type="entry name" value="Plant_LTP/defense-related"/>
</dbReference>
<dbReference type="InterPro" id="IPR036312">
    <property type="entry name" value="Bifun_inhib/LTP/seed_sf"/>
</dbReference>